<dbReference type="AlphaFoldDB" id="A0AA35WLU5"/>
<keyword evidence="2" id="KW-1185">Reference proteome</keyword>
<reference evidence="1" key="1">
    <citation type="submission" date="2023-03" db="EMBL/GenBank/DDBJ databases">
        <authorList>
            <person name="Steffen K."/>
            <person name="Cardenas P."/>
        </authorList>
    </citation>
    <scope>NUCLEOTIDE SEQUENCE</scope>
</reference>
<protein>
    <submittedName>
        <fullName evidence="1">Uncharacterized protein</fullName>
    </submittedName>
</protein>
<accession>A0AA35WLU5</accession>
<evidence type="ECO:0000313" key="1">
    <source>
        <dbReference type="EMBL" id="CAI8025164.1"/>
    </source>
</evidence>
<organism evidence="1 2">
    <name type="scientific">Geodia barretti</name>
    <name type="common">Barrett's horny sponge</name>
    <dbReference type="NCBI Taxonomy" id="519541"/>
    <lineage>
        <taxon>Eukaryota</taxon>
        <taxon>Metazoa</taxon>
        <taxon>Porifera</taxon>
        <taxon>Demospongiae</taxon>
        <taxon>Heteroscleromorpha</taxon>
        <taxon>Tetractinellida</taxon>
        <taxon>Astrophorina</taxon>
        <taxon>Geodiidae</taxon>
        <taxon>Geodia</taxon>
    </lineage>
</organism>
<feature type="non-terminal residue" evidence="1">
    <location>
        <position position="177"/>
    </location>
</feature>
<sequence>MTGGSGVTISEYIVTVDGNMYQTIRYYGGDVLATIITGVANKHTVSVKSKNSCGLSSQPATTTVFKLLPDQPAPSHPLLYCIGSKNKGASWKVDVGVVYPRDAHVDMKPTVVNGSCSKNGPVSELIPQKEEQVNPVAFCYFTVAGVEDELDPQTPYTCGNGREDGTLSRGVVATIIS</sequence>
<dbReference type="Proteomes" id="UP001174909">
    <property type="component" value="Unassembled WGS sequence"/>
</dbReference>
<comment type="caution">
    <text evidence="1">The sequence shown here is derived from an EMBL/GenBank/DDBJ whole genome shotgun (WGS) entry which is preliminary data.</text>
</comment>
<proteinExistence type="predicted"/>
<evidence type="ECO:0000313" key="2">
    <source>
        <dbReference type="Proteomes" id="UP001174909"/>
    </source>
</evidence>
<gene>
    <name evidence="1" type="ORF">GBAR_LOCUS14560</name>
</gene>
<name>A0AA35WLU5_GEOBA</name>
<dbReference type="EMBL" id="CASHTH010002124">
    <property type="protein sequence ID" value="CAI8025164.1"/>
    <property type="molecule type" value="Genomic_DNA"/>
</dbReference>